<feature type="signal peptide" evidence="4">
    <location>
        <begin position="1"/>
        <end position="29"/>
    </location>
</feature>
<gene>
    <name evidence="6" type="ORF">g.8947</name>
</gene>
<protein>
    <recommendedName>
        <fullName evidence="5">Kazal-like domain-containing protein</fullName>
    </recommendedName>
</protein>
<name>A0A1B6DRF9_9HEMI</name>
<evidence type="ECO:0000256" key="2">
    <source>
        <dbReference type="ARBA" id="ARBA00022525"/>
    </source>
</evidence>
<dbReference type="InterPro" id="IPR039932">
    <property type="entry name" value="Spink4-like"/>
</dbReference>
<organism evidence="6">
    <name type="scientific">Clastoptera arizonana</name>
    <name type="common">Arizona spittle bug</name>
    <dbReference type="NCBI Taxonomy" id="38151"/>
    <lineage>
        <taxon>Eukaryota</taxon>
        <taxon>Metazoa</taxon>
        <taxon>Ecdysozoa</taxon>
        <taxon>Arthropoda</taxon>
        <taxon>Hexapoda</taxon>
        <taxon>Insecta</taxon>
        <taxon>Pterygota</taxon>
        <taxon>Neoptera</taxon>
        <taxon>Paraneoptera</taxon>
        <taxon>Hemiptera</taxon>
        <taxon>Auchenorrhyncha</taxon>
        <taxon>Cercopoidea</taxon>
        <taxon>Clastopteridae</taxon>
        <taxon>Clastoptera</taxon>
    </lineage>
</organism>
<keyword evidence="2" id="KW-0964">Secreted</keyword>
<proteinExistence type="predicted"/>
<evidence type="ECO:0000256" key="3">
    <source>
        <dbReference type="ARBA" id="ARBA00023157"/>
    </source>
</evidence>
<accession>A0A1B6DRF9</accession>
<comment type="subcellular location">
    <subcellularLocation>
        <location evidence="1">Secreted</location>
    </subcellularLocation>
</comment>
<dbReference type="Pfam" id="PF07648">
    <property type="entry name" value="Kazal_2"/>
    <property type="match status" value="1"/>
</dbReference>
<dbReference type="Gene3D" id="3.30.60.30">
    <property type="match status" value="1"/>
</dbReference>
<dbReference type="GO" id="GO:0004867">
    <property type="term" value="F:serine-type endopeptidase inhibitor activity"/>
    <property type="evidence" value="ECO:0007669"/>
    <property type="project" value="InterPro"/>
</dbReference>
<dbReference type="EMBL" id="GEDC01009043">
    <property type="protein sequence ID" value="JAS28255.1"/>
    <property type="molecule type" value="Transcribed_RNA"/>
</dbReference>
<dbReference type="CDD" id="cd00104">
    <property type="entry name" value="KAZAL_FS"/>
    <property type="match status" value="1"/>
</dbReference>
<reference evidence="6" key="1">
    <citation type="submission" date="2015-12" db="EMBL/GenBank/DDBJ databases">
        <title>De novo transcriptome assembly of four potential Pierce s Disease insect vectors from Arizona vineyards.</title>
        <authorList>
            <person name="Tassone E.E."/>
        </authorList>
    </citation>
    <scope>NUCLEOTIDE SEQUENCE</scope>
</reference>
<evidence type="ECO:0000313" key="6">
    <source>
        <dbReference type="EMBL" id="JAS28255.1"/>
    </source>
</evidence>
<dbReference type="GO" id="GO:0005576">
    <property type="term" value="C:extracellular region"/>
    <property type="evidence" value="ECO:0007669"/>
    <property type="project" value="UniProtKB-SubCell"/>
</dbReference>
<dbReference type="InterPro" id="IPR002350">
    <property type="entry name" value="Kazal_dom"/>
</dbReference>
<dbReference type="SMART" id="SM00280">
    <property type="entry name" value="KAZAL"/>
    <property type="match status" value="1"/>
</dbReference>
<evidence type="ECO:0000259" key="5">
    <source>
        <dbReference type="PROSITE" id="PS51465"/>
    </source>
</evidence>
<dbReference type="PANTHER" id="PTHR21179:SF0">
    <property type="entry name" value="SERINE PROTEASE INHIBITOR KAZAL-TYPE 4"/>
    <property type="match status" value="1"/>
</dbReference>
<dbReference type="SUPFAM" id="SSF100895">
    <property type="entry name" value="Kazal-type serine protease inhibitors"/>
    <property type="match status" value="1"/>
</dbReference>
<feature type="chain" id="PRO_5008581464" description="Kazal-like domain-containing protein" evidence="4">
    <location>
        <begin position="30"/>
        <end position="237"/>
    </location>
</feature>
<feature type="non-terminal residue" evidence="6">
    <location>
        <position position="1"/>
    </location>
</feature>
<dbReference type="PROSITE" id="PS51465">
    <property type="entry name" value="KAZAL_2"/>
    <property type="match status" value="1"/>
</dbReference>
<keyword evidence="3" id="KW-1015">Disulfide bond</keyword>
<dbReference type="AlphaFoldDB" id="A0A1B6DRF9"/>
<keyword evidence="4" id="KW-0732">Signal</keyword>
<dbReference type="InterPro" id="IPR036058">
    <property type="entry name" value="Kazal_dom_sf"/>
</dbReference>
<sequence length="237" mass="26984">LSWTWAARSMLLGTHIFIYSLLTSTLCLALDPDVISETNDKIYFEDDFQEYKNRIQANIKNKQSVNSSSLFHLPVLFTSAKSRSKRQFNFWPGKFHNGDEFLNKQTDEDYDLPVWGFAVHNSKRKDNELIIRPQKPNFGSQHLVKPQLTTAIPETVTVATTLPGPPTWGTTPSTCIRNCLITPEYNPVCGTNQVTYSNPGRLRCEQRCGRRIEISFYGRCGTTPQPTPSTTLRSRFS</sequence>
<feature type="domain" description="Kazal-like" evidence="5">
    <location>
        <begin position="169"/>
        <end position="222"/>
    </location>
</feature>
<evidence type="ECO:0000256" key="1">
    <source>
        <dbReference type="ARBA" id="ARBA00004613"/>
    </source>
</evidence>
<dbReference type="PANTHER" id="PTHR21179">
    <property type="entry name" value="SERINE-TYPE ENDOPEPTIDASE INHIBITOR"/>
    <property type="match status" value="1"/>
</dbReference>
<evidence type="ECO:0000256" key="4">
    <source>
        <dbReference type="SAM" id="SignalP"/>
    </source>
</evidence>